<dbReference type="InterPro" id="IPR006076">
    <property type="entry name" value="FAD-dep_OxRdtase"/>
</dbReference>
<dbReference type="GO" id="GO:0032981">
    <property type="term" value="P:mitochondrial respiratory chain complex I assembly"/>
    <property type="evidence" value="ECO:0007669"/>
    <property type="project" value="TreeGrafter"/>
</dbReference>
<sequence length="389" mass="40916">MTLRVVIVGGGIMGASLAWWLTRGAGAEAGVPAVTVIERDPTLARASSMLSAASIRQQYSTPQNIHLSRFGWEFLSAAPELLGVDVGLKRRGYLILATETGRATLEANTALQQAEGVATALLGPEALARQFPWLSLGDIALGALGRDEGWFDPALLHGGFRAGARARGAHWAEGTVTGIDVSAGRATGVRLQDGTRLAADVVVNAAGWQSGAVAALAGQDLPVGPDLRTVFVLSSPDTGEINATAPLTVDPGGVWFRPEGRGFIAGMEAPAPATDPWAFEPDWPQFEESVWPLLAARVPAFERLRATGAWAGHYDWNRADQNALLGPLPGIDNLFHMSGFSGHGLQQAAGVGRGLSELILTGAWQTLDLSAFAATRLAEGRRVVELNVI</sequence>
<proteinExistence type="predicted"/>
<dbReference type="PANTHER" id="PTHR13847">
    <property type="entry name" value="SARCOSINE DEHYDROGENASE-RELATED"/>
    <property type="match status" value="1"/>
</dbReference>
<name>A0A5B8FG99_9RHOB</name>
<keyword evidence="4" id="KW-1185">Reference proteome</keyword>
<gene>
    <name evidence="3" type="ORF">FDP22_01575</name>
</gene>
<dbReference type="RefSeq" id="WP_138579220.1">
    <property type="nucleotide sequence ID" value="NZ_CP040818.1"/>
</dbReference>
<reference evidence="3 4" key="1">
    <citation type="submission" date="2019-06" db="EMBL/GenBank/DDBJ databases">
        <title>Genome sequence of Rhodobacteraceae bacterium D4M1.</title>
        <authorList>
            <person name="Cao J."/>
        </authorList>
    </citation>
    <scope>NUCLEOTIDE SEQUENCE [LARGE SCALE GENOMIC DNA]</scope>
    <source>
        <strain evidence="3 4">D4M1</strain>
    </source>
</reference>
<dbReference type="Pfam" id="PF01266">
    <property type="entry name" value="DAO"/>
    <property type="match status" value="1"/>
</dbReference>
<dbReference type="SUPFAM" id="SSF51905">
    <property type="entry name" value="FAD/NAD(P)-binding domain"/>
    <property type="match status" value="1"/>
</dbReference>
<dbReference type="Proteomes" id="UP000305888">
    <property type="component" value="Chromosome"/>
</dbReference>
<keyword evidence="1" id="KW-0560">Oxidoreductase</keyword>
<feature type="domain" description="FAD dependent oxidoreductase" evidence="2">
    <location>
        <begin position="4"/>
        <end position="358"/>
    </location>
</feature>
<dbReference type="OrthoDB" id="9806452at2"/>
<evidence type="ECO:0000313" key="4">
    <source>
        <dbReference type="Proteomes" id="UP000305888"/>
    </source>
</evidence>
<dbReference type="KEGG" id="ppru:FDP22_01575"/>
<organism evidence="3 4">
    <name type="scientific">Paroceanicella profunda</name>
    <dbReference type="NCBI Taxonomy" id="2579971"/>
    <lineage>
        <taxon>Bacteria</taxon>
        <taxon>Pseudomonadati</taxon>
        <taxon>Pseudomonadota</taxon>
        <taxon>Alphaproteobacteria</taxon>
        <taxon>Rhodobacterales</taxon>
        <taxon>Paracoccaceae</taxon>
        <taxon>Paroceanicella</taxon>
    </lineage>
</organism>
<dbReference type="PANTHER" id="PTHR13847:SF287">
    <property type="entry name" value="FAD-DEPENDENT OXIDOREDUCTASE DOMAIN-CONTAINING PROTEIN 1"/>
    <property type="match status" value="1"/>
</dbReference>
<evidence type="ECO:0000313" key="3">
    <source>
        <dbReference type="EMBL" id="QDL90588.1"/>
    </source>
</evidence>
<evidence type="ECO:0000256" key="1">
    <source>
        <dbReference type="ARBA" id="ARBA00023002"/>
    </source>
</evidence>
<dbReference type="Gene3D" id="3.50.50.60">
    <property type="entry name" value="FAD/NAD(P)-binding domain"/>
    <property type="match status" value="1"/>
</dbReference>
<dbReference type="AlphaFoldDB" id="A0A5B8FG99"/>
<evidence type="ECO:0000259" key="2">
    <source>
        <dbReference type="Pfam" id="PF01266"/>
    </source>
</evidence>
<dbReference type="InterPro" id="IPR036188">
    <property type="entry name" value="FAD/NAD-bd_sf"/>
</dbReference>
<dbReference type="Gene3D" id="3.30.9.10">
    <property type="entry name" value="D-Amino Acid Oxidase, subunit A, domain 2"/>
    <property type="match status" value="1"/>
</dbReference>
<protein>
    <submittedName>
        <fullName evidence="3">FAD-binding oxidoreductase</fullName>
    </submittedName>
</protein>
<accession>A0A5B8FG99</accession>
<dbReference type="GO" id="GO:0005737">
    <property type="term" value="C:cytoplasm"/>
    <property type="evidence" value="ECO:0007669"/>
    <property type="project" value="TreeGrafter"/>
</dbReference>
<dbReference type="GO" id="GO:0016491">
    <property type="term" value="F:oxidoreductase activity"/>
    <property type="evidence" value="ECO:0007669"/>
    <property type="project" value="UniProtKB-KW"/>
</dbReference>
<dbReference type="EMBL" id="CP040818">
    <property type="protein sequence ID" value="QDL90588.1"/>
    <property type="molecule type" value="Genomic_DNA"/>
</dbReference>